<accession>A0A6B0SKC8</accession>
<keyword evidence="2" id="KW-1185">Reference proteome</keyword>
<proteinExistence type="predicted"/>
<protein>
    <submittedName>
        <fullName evidence="1">Uncharacterized protein</fullName>
    </submittedName>
</protein>
<gene>
    <name evidence="1" type="ORF">E5288_WYG013851</name>
</gene>
<dbReference type="Proteomes" id="UP000322234">
    <property type="component" value="Unassembled WGS sequence"/>
</dbReference>
<dbReference type="EMBL" id="VBQZ03000378">
    <property type="protein sequence ID" value="MXQ99213.1"/>
    <property type="molecule type" value="Genomic_DNA"/>
</dbReference>
<dbReference type="AlphaFoldDB" id="A0A6B0SKC8"/>
<comment type="caution">
    <text evidence="1">The sequence shown here is derived from an EMBL/GenBank/DDBJ whole genome shotgun (WGS) entry which is preliminary data.</text>
</comment>
<evidence type="ECO:0000313" key="1">
    <source>
        <dbReference type="EMBL" id="MXQ99213.1"/>
    </source>
</evidence>
<organism evidence="1 2">
    <name type="scientific">Bos mutus</name>
    <name type="common">wild yak</name>
    <dbReference type="NCBI Taxonomy" id="72004"/>
    <lineage>
        <taxon>Eukaryota</taxon>
        <taxon>Metazoa</taxon>
        <taxon>Chordata</taxon>
        <taxon>Craniata</taxon>
        <taxon>Vertebrata</taxon>
        <taxon>Euteleostomi</taxon>
        <taxon>Mammalia</taxon>
        <taxon>Eutheria</taxon>
        <taxon>Laurasiatheria</taxon>
        <taxon>Artiodactyla</taxon>
        <taxon>Ruminantia</taxon>
        <taxon>Pecora</taxon>
        <taxon>Bovidae</taxon>
        <taxon>Bovinae</taxon>
        <taxon>Bos</taxon>
    </lineage>
</organism>
<name>A0A6B0SKC8_9CETA</name>
<evidence type="ECO:0000313" key="2">
    <source>
        <dbReference type="Proteomes" id="UP000322234"/>
    </source>
</evidence>
<reference evidence="1" key="1">
    <citation type="submission" date="2019-10" db="EMBL/GenBank/DDBJ databases">
        <title>The sequence and de novo assembly of the wild yak genome.</title>
        <authorList>
            <person name="Liu Y."/>
        </authorList>
    </citation>
    <scope>NUCLEOTIDE SEQUENCE [LARGE SCALE GENOMIC DNA]</scope>
    <source>
        <strain evidence="1">WY2019</strain>
    </source>
</reference>
<sequence>MNNYQLWTIVSDSNKHSTFKLTDDLIELVIVCLSADAIQDLFDFLGPERGIAPEGGQQIEADLTHLSSGTAA</sequence>